<feature type="non-terminal residue" evidence="1">
    <location>
        <position position="1"/>
    </location>
</feature>
<accession>A0ACA9SCE0</accession>
<feature type="non-terminal residue" evidence="1">
    <location>
        <position position="45"/>
    </location>
</feature>
<evidence type="ECO:0000313" key="2">
    <source>
        <dbReference type="Proteomes" id="UP000789920"/>
    </source>
</evidence>
<evidence type="ECO:0000313" key="1">
    <source>
        <dbReference type="EMBL" id="CAG8835070.1"/>
    </source>
</evidence>
<keyword evidence="2" id="KW-1185">Reference proteome</keyword>
<gene>
    <name evidence="1" type="ORF">RPERSI_LOCUS29415</name>
</gene>
<protein>
    <submittedName>
        <fullName evidence="1">9501_t:CDS:1</fullName>
    </submittedName>
</protein>
<sequence>LESEGQVQNSKKSTSNPDVTYISIRIEQKTKIILNDHEFIITITV</sequence>
<proteinExistence type="predicted"/>
<comment type="caution">
    <text evidence="1">The sequence shown here is derived from an EMBL/GenBank/DDBJ whole genome shotgun (WGS) entry which is preliminary data.</text>
</comment>
<organism evidence="1 2">
    <name type="scientific">Racocetra persica</name>
    <dbReference type="NCBI Taxonomy" id="160502"/>
    <lineage>
        <taxon>Eukaryota</taxon>
        <taxon>Fungi</taxon>
        <taxon>Fungi incertae sedis</taxon>
        <taxon>Mucoromycota</taxon>
        <taxon>Glomeromycotina</taxon>
        <taxon>Glomeromycetes</taxon>
        <taxon>Diversisporales</taxon>
        <taxon>Gigasporaceae</taxon>
        <taxon>Racocetra</taxon>
    </lineage>
</organism>
<dbReference type="Proteomes" id="UP000789920">
    <property type="component" value="Unassembled WGS sequence"/>
</dbReference>
<reference evidence="1" key="1">
    <citation type="submission" date="2021-06" db="EMBL/GenBank/DDBJ databases">
        <authorList>
            <person name="Kallberg Y."/>
            <person name="Tangrot J."/>
            <person name="Rosling A."/>
        </authorList>
    </citation>
    <scope>NUCLEOTIDE SEQUENCE</scope>
    <source>
        <strain evidence="1">MA461A</strain>
    </source>
</reference>
<dbReference type="EMBL" id="CAJVQC010110933">
    <property type="protein sequence ID" value="CAG8835070.1"/>
    <property type="molecule type" value="Genomic_DNA"/>
</dbReference>
<name>A0ACA9SCE0_9GLOM</name>